<dbReference type="Proteomes" id="UP000250043">
    <property type="component" value="Unassembled WGS sequence"/>
</dbReference>
<organism evidence="1 2">
    <name type="scientific">Obba rivulosa</name>
    <dbReference type="NCBI Taxonomy" id="1052685"/>
    <lineage>
        <taxon>Eukaryota</taxon>
        <taxon>Fungi</taxon>
        <taxon>Dikarya</taxon>
        <taxon>Basidiomycota</taxon>
        <taxon>Agaricomycotina</taxon>
        <taxon>Agaricomycetes</taxon>
        <taxon>Polyporales</taxon>
        <taxon>Gelatoporiaceae</taxon>
        <taxon>Obba</taxon>
    </lineage>
</organism>
<name>A0A8E2B4Z7_9APHY</name>
<dbReference type="AlphaFoldDB" id="A0A8E2B4Z7"/>
<sequence length="140" mass="15967">MEQYYNCNRQVRISQLHSKYGVTRTEEIKAISNGCRRRSVSEKHTYLAPEEEGVLPAICNHVATLPRHVENEIGSESSCRRGGHVEGMVDLVCVNNFETVTAAVTIFRRTTVEDVLKESFEDQWMQWSKGTSYKMILGVL</sequence>
<accession>A0A8E2B4Z7</accession>
<gene>
    <name evidence="1" type="ORF">OBBRIDRAFT_825025</name>
</gene>
<evidence type="ECO:0000313" key="1">
    <source>
        <dbReference type="EMBL" id="OCH91905.1"/>
    </source>
</evidence>
<proteinExistence type="predicted"/>
<keyword evidence="2" id="KW-1185">Reference proteome</keyword>
<protein>
    <submittedName>
        <fullName evidence="1">Uncharacterized protein</fullName>
    </submittedName>
</protein>
<reference evidence="1 2" key="1">
    <citation type="submission" date="2016-07" db="EMBL/GenBank/DDBJ databases">
        <title>Draft genome of the white-rot fungus Obba rivulosa 3A-2.</title>
        <authorList>
            <consortium name="DOE Joint Genome Institute"/>
            <person name="Miettinen O."/>
            <person name="Riley R."/>
            <person name="Acob R."/>
            <person name="Barry K."/>
            <person name="Cullen D."/>
            <person name="De Vries R."/>
            <person name="Hainaut M."/>
            <person name="Hatakka A."/>
            <person name="Henrissat B."/>
            <person name="Hilden K."/>
            <person name="Kuo R."/>
            <person name="Labutti K."/>
            <person name="Lipzen A."/>
            <person name="Makela M.R."/>
            <person name="Sandor L."/>
            <person name="Spatafora J.W."/>
            <person name="Grigoriev I.V."/>
            <person name="Hibbett D.S."/>
        </authorList>
    </citation>
    <scope>NUCLEOTIDE SEQUENCE [LARGE SCALE GENOMIC DNA]</scope>
    <source>
        <strain evidence="1 2">3A-2</strain>
    </source>
</reference>
<dbReference type="EMBL" id="KV722377">
    <property type="protein sequence ID" value="OCH91905.1"/>
    <property type="molecule type" value="Genomic_DNA"/>
</dbReference>
<evidence type="ECO:0000313" key="2">
    <source>
        <dbReference type="Proteomes" id="UP000250043"/>
    </source>
</evidence>